<comment type="similarity">
    <text evidence="2">Belongs to the glutamate-gated ion channel (TC 1.A.10.1) family.</text>
</comment>
<evidence type="ECO:0000256" key="3">
    <source>
        <dbReference type="ARBA" id="ARBA00022475"/>
    </source>
</evidence>
<keyword evidence="10" id="KW-0732">Signal</keyword>
<evidence type="ECO:0000256" key="7">
    <source>
        <dbReference type="ARBA" id="ARBA00023170"/>
    </source>
</evidence>
<keyword evidence="4 9" id="KW-0812">Transmembrane</keyword>
<accession>A0A8J2WMQ9</accession>
<keyword evidence="7" id="KW-0675">Receptor</keyword>
<evidence type="ECO:0000313" key="13">
    <source>
        <dbReference type="Proteomes" id="UP000789390"/>
    </source>
</evidence>
<dbReference type="OrthoDB" id="5984008at2759"/>
<feature type="transmembrane region" description="Helical" evidence="9">
    <location>
        <begin position="165"/>
        <end position="185"/>
    </location>
</feature>
<dbReference type="AlphaFoldDB" id="A0A8J2WMQ9"/>
<feature type="transmembrane region" description="Helical" evidence="9">
    <location>
        <begin position="448"/>
        <end position="472"/>
    </location>
</feature>
<dbReference type="InterPro" id="IPR001320">
    <property type="entry name" value="Iontro_rcpt_C"/>
</dbReference>
<gene>
    <name evidence="12" type="ORF">DGAL_LOCUS15816</name>
</gene>
<feature type="signal peptide" evidence="10">
    <location>
        <begin position="1"/>
        <end position="19"/>
    </location>
</feature>
<keyword evidence="6 9" id="KW-0472">Membrane</keyword>
<comment type="caution">
    <text evidence="12">The sequence shown here is derived from an EMBL/GenBank/DDBJ whole genome shotgun (WGS) entry which is preliminary data.</text>
</comment>
<dbReference type="FunFam" id="1.10.287.70:FF:000281">
    <property type="entry name" value="Uncharacterized protein"/>
    <property type="match status" value="1"/>
</dbReference>
<evidence type="ECO:0000256" key="9">
    <source>
        <dbReference type="SAM" id="Phobius"/>
    </source>
</evidence>
<feature type="transmembrane region" description="Helical" evidence="9">
    <location>
        <begin position="248"/>
        <end position="273"/>
    </location>
</feature>
<reference evidence="12" key="1">
    <citation type="submission" date="2021-11" db="EMBL/GenBank/DDBJ databases">
        <authorList>
            <person name="Schell T."/>
        </authorList>
    </citation>
    <scope>NUCLEOTIDE SEQUENCE</scope>
    <source>
        <strain evidence="12">M5</strain>
    </source>
</reference>
<evidence type="ECO:0000256" key="8">
    <source>
        <dbReference type="ARBA" id="ARBA00023180"/>
    </source>
</evidence>
<dbReference type="Proteomes" id="UP000789390">
    <property type="component" value="Unassembled WGS sequence"/>
</dbReference>
<keyword evidence="5 9" id="KW-1133">Transmembrane helix</keyword>
<evidence type="ECO:0000256" key="4">
    <source>
        <dbReference type="ARBA" id="ARBA00022692"/>
    </source>
</evidence>
<comment type="subcellular location">
    <subcellularLocation>
        <location evidence="1">Cell membrane</location>
        <topology evidence="1">Multi-pass membrane protein</topology>
    </subcellularLocation>
</comment>
<evidence type="ECO:0000313" key="12">
    <source>
        <dbReference type="EMBL" id="CAH0112104.1"/>
    </source>
</evidence>
<keyword evidence="8" id="KW-0325">Glycoprotein</keyword>
<keyword evidence="3" id="KW-1003">Cell membrane</keyword>
<dbReference type="SUPFAM" id="SSF53850">
    <property type="entry name" value="Periplasmic binding protein-like II"/>
    <property type="match status" value="1"/>
</dbReference>
<dbReference type="InterPro" id="IPR052192">
    <property type="entry name" value="Insect_Ionotropic_Sensory_Rcpt"/>
</dbReference>
<evidence type="ECO:0000256" key="2">
    <source>
        <dbReference type="ARBA" id="ARBA00008685"/>
    </source>
</evidence>
<protein>
    <recommendedName>
        <fullName evidence="11">Ionotropic glutamate receptor C-terminal domain-containing protein</fullName>
    </recommendedName>
</protein>
<evidence type="ECO:0000256" key="6">
    <source>
        <dbReference type="ARBA" id="ARBA00023136"/>
    </source>
</evidence>
<evidence type="ECO:0000259" key="11">
    <source>
        <dbReference type="Pfam" id="PF00060"/>
    </source>
</evidence>
<dbReference type="GO" id="GO:0005886">
    <property type="term" value="C:plasma membrane"/>
    <property type="evidence" value="ECO:0007669"/>
    <property type="project" value="UniProtKB-SubCell"/>
</dbReference>
<keyword evidence="13" id="KW-1185">Reference proteome</keyword>
<feature type="chain" id="PRO_5035202927" description="Ionotropic glutamate receptor C-terminal domain-containing protein" evidence="10">
    <location>
        <begin position="20"/>
        <end position="486"/>
    </location>
</feature>
<name>A0A8J2WMQ9_9CRUS</name>
<evidence type="ECO:0000256" key="1">
    <source>
        <dbReference type="ARBA" id="ARBA00004651"/>
    </source>
</evidence>
<dbReference type="PANTHER" id="PTHR42643">
    <property type="entry name" value="IONOTROPIC RECEPTOR 20A-RELATED"/>
    <property type="match status" value="1"/>
</dbReference>
<dbReference type="Gene3D" id="1.10.287.70">
    <property type="match status" value="1"/>
</dbReference>
<dbReference type="PANTHER" id="PTHR42643:SF24">
    <property type="entry name" value="IONOTROPIC RECEPTOR 60A"/>
    <property type="match status" value="1"/>
</dbReference>
<sequence length="486" mass="55525">MYSLPLILWLLIISACSVSLISKQHSLGGQHLRVIWTGWSGNPKGLSGPLKGGVLLNYLSNRLNFTYEMVRVTENRLEPPTNGRGLFSYLFDQVEYRFRYSYLFFLFNIMTAEQCDLIIQDVIPTVQRNEIVDLTTYWIYGDLNFLIPVTGEQANINGVVRPFQWPVWLGLCVSIACVMGALNLMNRYTEKFLTKWKNCSQSEKGIEFSRNSNLSVVREQGQNEYLYVFGTIMSQGIFFRSKRLSFRLVAGVWALTAIIFVQAYTSILFTYIVSPVNHPLMNSVYDISEHSDINVFIKMAGITDTLLSAINNTNLYTKLRNKIDSSPDSRCNLTSECIRLVTPGSRNVVIDVKNYIKDAIKGNYERTRKCNLQMAKEGFMQSYATLALQKNSPHTKIISLGVLDLHQTGLLDHWDTWFRPMPPQCTGNIQSESRKSRKKNSSLSFKNLMSTFIVLLTGLSVSFLAFLFELIFSLPKKTNARRERQI</sequence>
<proteinExistence type="inferred from homology"/>
<organism evidence="12 13">
    <name type="scientific">Daphnia galeata</name>
    <dbReference type="NCBI Taxonomy" id="27404"/>
    <lineage>
        <taxon>Eukaryota</taxon>
        <taxon>Metazoa</taxon>
        <taxon>Ecdysozoa</taxon>
        <taxon>Arthropoda</taxon>
        <taxon>Crustacea</taxon>
        <taxon>Branchiopoda</taxon>
        <taxon>Diplostraca</taxon>
        <taxon>Cladocera</taxon>
        <taxon>Anomopoda</taxon>
        <taxon>Daphniidae</taxon>
        <taxon>Daphnia</taxon>
    </lineage>
</organism>
<dbReference type="Gene3D" id="3.40.190.10">
    <property type="entry name" value="Periplasmic binding protein-like II"/>
    <property type="match status" value="1"/>
</dbReference>
<dbReference type="EMBL" id="CAKKLH010000322">
    <property type="protein sequence ID" value="CAH0112104.1"/>
    <property type="molecule type" value="Genomic_DNA"/>
</dbReference>
<feature type="domain" description="Ionotropic glutamate receptor C-terminal" evidence="11">
    <location>
        <begin position="165"/>
        <end position="459"/>
    </location>
</feature>
<dbReference type="GO" id="GO:0015276">
    <property type="term" value="F:ligand-gated monoatomic ion channel activity"/>
    <property type="evidence" value="ECO:0007669"/>
    <property type="project" value="InterPro"/>
</dbReference>
<dbReference type="Pfam" id="PF00060">
    <property type="entry name" value="Lig_chan"/>
    <property type="match status" value="1"/>
</dbReference>
<dbReference type="GO" id="GO:0050906">
    <property type="term" value="P:detection of stimulus involved in sensory perception"/>
    <property type="evidence" value="ECO:0007669"/>
    <property type="project" value="UniProtKB-ARBA"/>
</dbReference>
<evidence type="ECO:0000256" key="5">
    <source>
        <dbReference type="ARBA" id="ARBA00022989"/>
    </source>
</evidence>
<evidence type="ECO:0000256" key="10">
    <source>
        <dbReference type="SAM" id="SignalP"/>
    </source>
</evidence>